<dbReference type="GO" id="GO:0006099">
    <property type="term" value="P:tricarboxylic acid cycle"/>
    <property type="evidence" value="ECO:0007669"/>
    <property type="project" value="UniProtKB-KW"/>
</dbReference>
<dbReference type="SMART" id="SM01329">
    <property type="entry name" value="Iso_dh"/>
    <property type="match status" value="1"/>
</dbReference>
<dbReference type="GO" id="GO:0004450">
    <property type="term" value="F:isocitrate dehydrogenase (NADP+) activity"/>
    <property type="evidence" value="ECO:0007669"/>
    <property type="project" value="InterPro"/>
</dbReference>
<dbReference type="GO" id="GO:0005777">
    <property type="term" value="C:peroxisome"/>
    <property type="evidence" value="ECO:0007669"/>
    <property type="project" value="TreeGrafter"/>
</dbReference>
<evidence type="ECO:0000256" key="8">
    <source>
        <dbReference type="ARBA" id="ARBA00023002"/>
    </source>
</evidence>
<evidence type="ECO:0000256" key="5">
    <source>
        <dbReference type="ARBA" id="ARBA00022532"/>
    </source>
</evidence>
<comment type="cofactor">
    <cofactor evidence="1">
        <name>Mn(2+)</name>
        <dbReference type="ChEBI" id="CHEBI:29035"/>
    </cofactor>
</comment>
<organism evidence="11 12">
    <name type="scientific">Haemaphysalis longicornis</name>
    <name type="common">Bush tick</name>
    <dbReference type="NCBI Taxonomy" id="44386"/>
    <lineage>
        <taxon>Eukaryota</taxon>
        <taxon>Metazoa</taxon>
        <taxon>Ecdysozoa</taxon>
        <taxon>Arthropoda</taxon>
        <taxon>Chelicerata</taxon>
        <taxon>Arachnida</taxon>
        <taxon>Acari</taxon>
        <taxon>Parasitiformes</taxon>
        <taxon>Ixodida</taxon>
        <taxon>Ixodoidea</taxon>
        <taxon>Ixodidae</taxon>
        <taxon>Haemaphysalinae</taxon>
        <taxon>Haemaphysalis</taxon>
    </lineage>
</organism>
<gene>
    <name evidence="11" type="ORF">HPB48_019152</name>
</gene>
<dbReference type="Proteomes" id="UP000821853">
    <property type="component" value="Chromosome 3"/>
</dbReference>
<proteinExistence type="inferred from homology"/>
<comment type="caution">
    <text evidence="11">The sequence shown here is derived from an EMBL/GenBank/DDBJ whole genome shotgun (WGS) entry which is preliminary data.</text>
</comment>
<evidence type="ECO:0000256" key="1">
    <source>
        <dbReference type="ARBA" id="ARBA00001936"/>
    </source>
</evidence>
<dbReference type="SUPFAM" id="SSF53659">
    <property type="entry name" value="Isocitrate/Isopropylmalate dehydrogenase-like"/>
    <property type="match status" value="1"/>
</dbReference>
<dbReference type="GO" id="GO:0006739">
    <property type="term" value="P:NADP+ metabolic process"/>
    <property type="evidence" value="ECO:0007669"/>
    <property type="project" value="TreeGrafter"/>
</dbReference>
<keyword evidence="8" id="KW-0560">Oxidoreductase</keyword>
<keyword evidence="9" id="KW-0464">Manganese</keyword>
<evidence type="ECO:0000256" key="4">
    <source>
        <dbReference type="ARBA" id="ARBA00022435"/>
    </source>
</evidence>
<evidence type="ECO:0000313" key="12">
    <source>
        <dbReference type="Proteomes" id="UP000821853"/>
    </source>
</evidence>
<dbReference type="InterPro" id="IPR004790">
    <property type="entry name" value="Isocitrate_DH_NADP"/>
</dbReference>
<evidence type="ECO:0000256" key="6">
    <source>
        <dbReference type="ARBA" id="ARBA00022723"/>
    </source>
</evidence>
<dbReference type="Gene3D" id="3.40.718.10">
    <property type="entry name" value="Isopropylmalate Dehydrogenase"/>
    <property type="match status" value="1"/>
</dbReference>
<comment type="similarity">
    <text evidence="3">Belongs to the isocitrate and isopropylmalate dehydrogenases family.</text>
</comment>
<evidence type="ECO:0000259" key="10">
    <source>
        <dbReference type="SMART" id="SM01329"/>
    </source>
</evidence>
<keyword evidence="6" id="KW-0479">Metal-binding</keyword>
<dbReference type="PANTHER" id="PTHR11822:SF21">
    <property type="entry name" value="ISOCITRATE DEHYDROGENASE [NADP], MITOCHONDRIAL"/>
    <property type="match status" value="1"/>
</dbReference>
<comment type="cofactor">
    <cofactor evidence="2">
        <name>Mg(2+)</name>
        <dbReference type="ChEBI" id="CHEBI:18420"/>
    </cofactor>
</comment>
<evidence type="ECO:0000256" key="9">
    <source>
        <dbReference type="ARBA" id="ARBA00023211"/>
    </source>
</evidence>
<dbReference type="OMA" id="RGNDMAR"/>
<keyword evidence="4" id="KW-0329">Glyoxylate bypass</keyword>
<evidence type="ECO:0000256" key="3">
    <source>
        <dbReference type="ARBA" id="ARBA00007769"/>
    </source>
</evidence>
<dbReference type="PANTHER" id="PTHR11822">
    <property type="entry name" value="NADP-SPECIFIC ISOCITRATE DEHYDROGENASE"/>
    <property type="match status" value="1"/>
</dbReference>
<accession>A0A9J6G3J3</accession>
<keyword evidence="12" id="KW-1185">Reference proteome</keyword>
<dbReference type="GO" id="GO:0006102">
    <property type="term" value="P:isocitrate metabolic process"/>
    <property type="evidence" value="ECO:0007669"/>
    <property type="project" value="InterPro"/>
</dbReference>
<protein>
    <recommendedName>
        <fullName evidence="10">Isopropylmalate dehydrogenase-like domain-containing protein</fullName>
    </recommendedName>
</protein>
<name>A0A9J6G3J3_HAELO</name>
<dbReference type="InterPro" id="IPR024084">
    <property type="entry name" value="IsoPropMal-DH-like_dom"/>
</dbReference>
<keyword evidence="5" id="KW-0816">Tricarboxylic acid cycle</keyword>
<dbReference type="GO" id="GO:0005829">
    <property type="term" value="C:cytosol"/>
    <property type="evidence" value="ECO:0007669"/>
    <property type="project" value="TreeGrafter"/>
</dbReference>
<evidence type="ECO:0000313" key="11">
    <source>
        <dbReference type="EMBL" id="KAH9369813.1"/>
    </source>
</evidence>
<keyword evidence="7" id="KW-0460">Magnesium</keyword>
<dbReference type="EMBL" id="JABSTR010000005">
    <property type="protein sequence ID" value="KAH9369813.1"/>
    <property type="molecule type" value="Genomic_DNA"/>
</dbReference>
<sequence>MEKLKCGPVVEMRGDDMARVVWDLVREKLIEPYVQADLNVFDLSIENRNTTNDAVTLEAADALKTFNVGVKCATITAEKDVLEKYHLKRMFKSPNAAIRNALGGAVFREPIVCRNIPPLVKQWRKPIIHRATRVRRPVQRQGLRCARTRHTAHQVLAHNRHAVQRQGERPLGKQYSLRAANATAFLMKS</sequence>
<reference evidence="11 12" key="1">
    <citation type="journal article" date="2020" name="Cell">
        <title>Large-Scale Comparative Analyses of Tick Genomes Elucidate Their Genetic Diversity and Vector Capacities.</title>
        <authorList>
            <consortium name="Tick Genome and Microbiome Consortium (TIGMIC)"/>
            <person name="Jia N."/>
            <person name="Wang J."/>
            <person name="Shi W."/>
            <person name="Du L."/>
            <person name="Sun Y."/>
            <person name="Zhan W."/>
            <person name="Jiang J.F."/>
            <person name="Wang Q."/>
            <person name="Zhang B."/>
            <person name="Ji P."/>
            <person name="Bell-Sakyi L."/>
            <person name="Cui X.M."/>
            <person name="Yuan T.T."/>
            <person name="Jiang B.G."/>
            <person name="Yang W.F."/>
            <person name="Lam T.T."/>
            <person name="Chang Q.C."/>
            <person name="Ding S.J."/>
            <person name="Wang X.J."/>
            <person name="Zhu J.G."/>
            <person name="Ruan X.D."/>
            <person name="Zhao L."/>
            <person name="Wei J.T."/>
            <person name="Ye R.Z."/>
            <person name="Que T.C."/>
            <person name="Du C.H."/>
            <person name="Zhou Y.H."/>
            <person name="Cheng J.X."/>
            <person name="Dai P.F."/>
            <person name="Guo W.B."/>
            <person name="Han X.H."/>
            <person name="Huang E.J."/>
            <person name="Li L.F."/>
            <person name="Wei W."/>
            <person name="Gao Y.C."/>
            <person name="Liu J.Z."/>
            <person name="Shao H.Z."/>
            <person name="Wang X."/>
            <person name="Wang C.C."/>
            <person name="Yang T.C."/>
            <person name="Huo Q.B."/>
            <person name="Li W."/>
            <person name="Chen H.Y."/>
            <person name="Chen S.E."/>
            <person name="Zhou L.G."/>
            <person name="Ni X.B."/>
            <person name="Tian J.H."/>
            <person name="Sheng Y."/>
            <person name="Liu T."/>
            <person name="Pan Y.S."/>
            <person name="Xia L.Y."/>
            <person name="Li J."/>
            <person name="Zhao F."/>
            <person name="Cao W.C."/>
        </authorList>
    </citation>
    <scope>NUCLEOTIDE SEQUENCE [LARGE SCALE GENOMIC DNA]</scope>
    <source>
        <strain evidence="11">HaeL-2018</strain>
    </source>
</reference>
<feature type="domain" description="Isopropylmalate dehydrogenase-like" evidence="10">
    <location>
        <begin position="8"/>
        <end position="189"/>
    </location>
</feature>
<dbReference type="GO" id="GO:0005739">
    <property type="term" value="C:mitochondrion"/>
    <property type="evidence" value="ECO:0007669"/>
    <property type="project" value="TreeGrafter"/>
</dbReference>
<evidence type="ECO:0000256" key="7">
    <source>
        <dbReference type="ARBA" id="ARBA00022842"/>
    </source>
</evidence>
<dbReference type="GO" id="GO:0046872">
    <property type="term" value="F:metal ion binding"/>
    <property type="evidence" value="ECO:0007669"/>
    <property type="project" value="UniProtKB-KW"/>
</dbReference>
<dbReference type="AlphaFoldDB" id="A0A9J6G3J3"/>
<dbReference type="VEuPathDB" id="VectorBase:HLOH_062045"/>
<dbReference type="GO" id="GO:0006097">
    <property type="term" value="P:glyoxylate cycle"/>
    <property type="evidence" value="ECO:0007669"/>
    <property type="project" value="UniProtKB-KW"/>
</dbReference>
<evidence type="ECO:0000256" key="2">
    <source>
        <dbReference type="ARBA" id="ARBA00001946"/>
    </source>
</evidence>
<dbReference type="OrthoDB" id="248923at2759"/>